<feature type="region of interest" description="Disordered" evidence="1">
    <location>
        <begin position="270"/>
        <end position="304"/>
    </location>
</feature>
<feature type="signal peptide" evidence="2">
    <location>
        <begin position="1"/>
        <end position="19"/>
    </location>
</feature>
<feature type="compositionally biased region" description="Polar residues" evidence="1">
    <location>
        <begin position="435"/>
        <end position="444"/>
    </location>
</feature>
<feature type="compositionally biased region" description="Low complexity" evidence="1">
    <location>
        <begin position="120"/>
        <end position="138"/>
    </location>
</feature>
<organism evidence="3 4">
    <name type="scientific">Exidia glandulosa HHB12029</name>
    <dbReference type="NCBI Taxonomy" id="1314781"/>
    <lineage>
        <taxon>Eukaryota</taxon>
        <taxon>Fungi</taxon>
        <taxon>Dikarya</taxon>
        <taxon>Basidiomycota</taxon>
        <taxon>Agaricomycotina</taxon>
        <taxon>Agaricomycetes</taxon>
        <taxon>Auriculariales</taxon>
        <taxon>Exidiaceae</taxon>
        <taxon>Exidia</taxon>
    </lineage>
</organism>
<proteinExistence type="predicted"/>
<accession>A0A165CWM6</accession>
<reference evidence="3 4" key="1">
    <citation type="journal article" date="2016" name="Mol. Biol. Evol.">
        <title>Comparative Genomics of Early-Diverging Mushroom-Forming Fungi Provides Insights into the Origins of Lignocellulose Decay Capabilities.</title>
        <authorList>
            <person name="Nagy L.G."/>
            <person name="Riley R."/>
            <person name="Tritt A."/>
            <person name="Adam C."/>
            <person name="Daum C."/>
            <person name="Floudas D."/>
            <person name="Sun H."/>
            <person name="Yadav J.S."/>
            <person name="Pangilinan J."/>
            <person name="Larsson K.H."/>
            <person name="Matsuura K."/>
            <person name="Barry K."/>
            <person name="Labutti K."/>
            <person name="Kuo R."/>
            <person name="Ohm R.A."/>
            <person name="Bhattacharya S.S."/>
            <person name="Shirouzu T."/>
            <person name="Yoshinaga Y."/>
            <person name="Martin F.M."/>
            <person name="Grigoriev I.V."/>
            <person name="Hibbett D.S."/>
        </authorList>
    </citation>
    <scope>NUCLEOTIDE SEQUENCE [LARGE SCALE GENOMIC DNA]</scope>
    <source>
        <strain evidence="3 4">HHB12029</strain>
    </source>
</reference>
<feature type="compositionally biased region" description="Basic and acidic residues" evidence="1">
    <location>
        <begin position="287"/>
        <end position="301"/>
    </location>
</feature>
<evidence type="ECO:0000313" key="3">
    <source>
        <dbReference type="EMBL" id="KZV83308.1"/>
    </source>
</evidence>
<feature type="chain" id="PRO_5007856205" evidence="2">
    <location>
        <begin position="20"/>
        <end position="444"/>
    </location>
</feature>
<sequence>MVRDALLLNVPLFLRASQGACFSGAKFQDAAPRPQKATPHSEVFNKYSRLLEAPCRGHALYEPLASPDGGEIGDAGVVKNGRFHKLFNVYEKNDRFPANISPLSKPLEAVDILQTLNDNTESMRSSTSSSVTYNGSASPQLPQGVPPSQLNVKFNVNDADSEFAFLACTGPHYVTRSLHELKLQELERWITTNHRELRRAFTPFPVFITETVKASGWVGGISYEETRASGAEKGRKVELITRGPADPKWTEKSALDHTVVIGFATARDRSTLRKGRSAPLPAGPSEMRGEHDAAPSRNPEKDEYESTLNAVLDNTLEAESDADVIVGSWSIVSKYIAENGKCPDRSTHRCDVILETLDNGGETERVMRATAVVSPDDRPPLPDPPEDASRPVTQYYDAVPSLHFGEEEGVRDSMGTVDSSIPPVLGGDDGGQFMTVATSPPSRH</sequence>
<keyword evidence="4" id="KW-1185">Reference proteome</keyword>
<keyword evidence="2" id="KW-0732">Signal</keyword>
<evidence type="ECO:0000256" key="1">
    <source>
        <dbReference type="SAM" id="MobiDB-lite"/>
    </source>
</evidence>
<dbReference type="InParanoid" id="A0A165CWM6"/>
<feature type="region of interest" description="Disordered" evidence="1">
    <location>
        <begin position="408"/>
        <end position="444"/>
    </location>
</feature>
<feature type="region of interest" description="Disordered" evidence="1">
    <location>
        <begin position="120"/>
        <end position="146"/>
    </location>
</feature>
<dbReference type="Proteomes" id="UP000077266">
    <property type="component" value="Unassembled WGS sequence"/>
</dbReference>
<evidence type="ECO:0000313" key="4">
    <source>
        <dbReference type="Proteomes" id="UP000077266"/>
    </source>
</evidence>
<name>A0A165CWM6_EXIGL</name>
<evidence type="ECO:0000256" key="2">
    <source>
        <dbReference type="SAM" id="SignalP"/>
    </source>
</evidence>
<dbReference type="AlphaFoldDB" id="A0A165CWM6"/>
<dbReference type="EMBL" id="KV426279">
    <property type="protein sequence ID" value="KZV83308.1"/>
    <property type="molecule type" value="Genomic_DNA"/>
</dbReference>
<dbReference type="OrthoDB" id="3222453at2759"/>
<protein>
    <submittedName>
        <fullName evidence="3">Uncharacterized protein</fullName>
    </submittedName>
</protein>
<gene>
    <name evidence="3" type="ORF">EXIGLDRAFT_701547</name>
</gene>